<comment type="similarity">
    <text evidence="2 3">Belongs to the YajQ family.</text>
</comment>
<dbReference type="SUPFAM" id="SSF89963">
    <property type="entry name" value="YajQ-like"/>
    <property type="match status" value="2"/>
</dbReference>
<dbReference type="PANTHER" id="PTHR30476:SF0">
    <property type="entry name" value="UPF0234 PROTEIN YAJQ"/>
    <property type="match status" value="1"/>
</dbReference>
<dbReference type="Gene3D" id="3.30.70.860">
    <property type="match status" value="1"/>
</dbReference>
<dbReference type="InterPro" id="IPR035570">
    <property type="entry name" value="UPF0234_N"/>
</dbReference>
<evidence type="ECO:0000256" key="3">
    <source>
        <dbReference type="HAMAP-Rule" id="MF_00632"/>
    </source>
</evidence>
<evidence type="ECO:0000313" key="4">
    <source>
        <dbReference type="EMBL" id="EIC31023.1"/>
    </source>
</evidence>
<dbReference type="InterPro" id="IPR035571">
    <property type="entry name" value="UPF0234-like_C"/>
</dbReference>
<reference evidence="4 5" key="1">
    <citation type="journal article" date="2013" name="Genome Announc.">
        <title>Genome Sequence of the Obligate Gammaproteobacterial Methanotroph Methylomicrobium album Strain BG8.</title>
        <authorList>
            <person name="Kits K.D."/>
            <person name="Kalyuzhnaya M.G."/>
            <person name="Klotz M.G."/>
            <person name="Jetten M.S."/>
            <person name="Op den Camp H.J."/>
            <person name="Vuilleumier S."/>
            <person name="Bringel F."/>
            <person name="Dispirito A.A."/>
            <person name="Murrell J.C."/>
            <person name="Bruce D."/>
            <person name="Cheng J.F."/>
            <person name="Copeland A."/>
            <person name="Goodwin L."/>
            <person name="Hauser L."/>
            <person name="Lajus A."/>
            <person name="Land M.L."/>
            <person name="Lapidus A."/>
            <person name="Lucas S."/>
            <person name="Medigue C."/>
            <person name="Pitluck S."/>
            <person name="Woyke T."/>
            <person name="Zeytun A."/>
            <person name="Stein L.Y."/>
        </authorList>
    </citation>
    <scope>NUCLEOTIDE SEQUENCE [LARGE SCALE GENOMIC DNA]</scope>
    <source>
        <strain evidence="4 5">BG8</strain>
    </source>
</reference>
<keyword evidence="5" id="KW-1185">Reference proteome</keyword>
<dbReference type="RefSeq" id="WP_005374057.1">
    <property type="nucleotide sequence ID" value="NZ_CM001475.1"/>
</dbReference>
<dbReference type="PANTHER" id="PTHR30476">
    <property type="entry name" value="UPF0234 PROTEIN YAJQ"/>
    <property type="match status" value="1"/>
</dbReference>
<comment type="function">
    <text evidence="3">Nucleotide-binding protein.</text>
</comment>
<dbReference type="HOGENOM" id="CLU_099839_1_0_6"/>
<dbReference type="eggNOG" id="COG1666">
    <property type="taxonomic scope" value="Bacteria"/>
</dbReference>
<dbReference type="NCBIfam" id="NF003819">
    <property type="entry name" value="PRK05412.1"/>
    <property type="match status" value="1"/>
</dbReference>
<dbReference type="GO" id="GO:0000166">
    <property type="term" value="F:nucleotide binding"/>
    <property type="evidence" value="ECO:0007669"/>
    <property type="project" value="UniProtKB-UniRule"/>
</dbReference>
<dbReference type="Proteomes" id="UP000005090">
    <property type="component" value="Chromosome"/>
</dbReference>
<dbReference type="AlphaFoldDB" id="H8GQN8"/>
<dbReference type="HAMAP" id="MF_00632">
    <property type="entry name" value="UPF0234"/>
    <property type="match status" value="1"/>
</dbReference>
<proteinExistence type="inferred from homology"/>
<gene>
    <name evidence="4" type="ORF">Metal_3361</name>
</gene>
<dbReference type="GO" id="GO:0005829">
    <property type="term" value="C:cytosol"/>
    <property type="evidence" value="ECO:0007669"/>
    <property type="project" value="TreeGrafter"/>
</dbReference>
<name>H8GQN8_METAL</name>
<evidence type="ECO:0000256" key="1">
    <source>
        <dbReference type="ARBA" id="ARBA00022741"/>
    </source>
</evidence>
<evidence type="ECO:0000256" key="2">
    <source>
        <dbReference type="ARBA" id="ARBA00093450"/>
    </source>
</evidence>
<organism evidence="4 5">
    <name type="scientific">Methylomicrobium album BG8</name>
    <dbReference type="NCBI Taxonomy" id="686340"/>
    <lineage>
        <taxon>Bacteria</taxon>
        <taxon>Pseudomonadati</taxon>
        <taxon>Pseudomonadota</taxon>
        <taxon>Gammaproteobacteria</taxon>
        <taxon>Methylococcales</taxon>
        <taxon>Methylococcaceae</taxon>
        <taxon>Methylomicrobium</taxon>
    </lineage>
</organism>
<sequence length="160" mass="18214">MPSFDIVSEFDKQEARNAVDQANKEVSTRFDFKGTHSSYELNDNKLLMTSGSEFQLQQMLDIVQTKLTKRGVDIGCLDIAEPKASGKVVRQEITLKQGIDPALAKKIVKMIKDKKLKVQAAIQGDQVRVTGKQRDDLQEVIQMLKQEKLEMPLQYINFRD</sequence>
<keyword evidence="1 3" id="KW-0547">Nucleotide-binding</keyword>
<dbReference type="EMBL" id="CM001475">
    <property type="protein sequence ID" value="EIC31023.1"/>
    <property type="molecule type" value="Genomic_DNA"/>
</dbReference>
<dbReference type="FunFam" id="3.30.70.860:FF:000001">
    <property type="entry name" value="UPF0234 protein YajQ"/>
    <property type="match status" value="1"/>
</dbReference>
<dbReference type="InterPro" id="IPR036183">
    <property type="entry name" value="YajQ-like_sf"/>
</dbReference>
<dbReference type="Gene3D" id="3.30.70.990">
    <property type="entry name" value="YajQ-like, domain 2"/>
    <property type="match status" value="1"/>
</dbReference>
<dbReference type="Pfam" id="PF04461">
    <property type="entry name" value="YajQ"/>
    <property type="match status" value="1"/>
</dbReference>
<dbReference type="InterPro" id="IPR007551">
    <property type="entry name" value="YajQ/Smlt4090-like"/>
</dbReference>
<dbReference type="CDD" id="cd11740">
    <property type="entry name" value="YajQ_like"/>
    <property type="match status" value="1"/>
</dbReference>
<accession>H8GQN8</accession>
<dbReference type="STRING" id="686340.Metal_3361"/>
<protein>
    <recommendedName>
        <fullName evidence="3">Nucleotide-binding protein Metal_3361</fullName>
    </recommendedName>
</protein>
<evidence type="ECO:0000313" key="5">
    <source>
        <dbReference type="Proteomes" id="UP000005090"/>
    </source>
</evidence>